<evidence type="ECO:0000313" key="1">
    <source>
        <dbReference type="EMBL" id="GHO45014.1"/>
    </source>
</evidence>
<gene>
    <name evidence="1" type="ORF">KSX_31770</name>
</gene>
<proteinExistence type="predicted"/>
<dbReference type="EMBL" id="BNJF01000001">
    <property type="protein sequence ID" value="GHO45014.1"/>
    <property type="molecule type" value="Genomic_DNA"/>
</dbReference>
<keyword evidence="2" id="KW-1185">Reference proteome</keyword>
<evidence type="ECO:0000313" key="2">
    <source>
        <dbReference type="Proteomes" id="UP000612362"/>
    </source>
</evidence>
<comment type="caution">
    <text evidence="1">The sequence shown here is derived from an EMBL/GenBank/DDBJ whole genome shotgun (WGS) entry which is preliminary data.</text>
</comment>
<dbReference type="Proteomes" id="UP000612362">
    <property type="component" value="Unassembled WGS sequence"/>
</dbReference>
<protein>
    <submittedName>
        <fullName evidence="1">Uncharacterized protein</fullName>
    </submittedName>
</protein>
<accession>A0A8J3HWF2</accession>
<name>A0A8J3HWF2_9CHLR</name>
<sequence length="216" mass="24653">MQNIEKNAEKNANTCASKLVYVSALADECKQEISMVGKSGAVSEDKASIALLRLATTRNNKQAWFALEYCFRQKLILWLRQHPRSKEALGLQSEQEYVTQAFAHFRHLAVSKQMEFRSLHAALRYLAACLNSVVLDMLRSIKQASQNVQPSRADLWLAISQILNEERERRLAYLLFHCGLKPAEVVERCPEEFQNLAEVQSLHVRILNHMIATSLI</sequence>
<reference evidence="1" key="1">
    <citation type="submission" date="2020-10" db="EMBL/GenBank/DDBJ databases">
        <title>Taxonomic study of unclassified bacteria belonging to the class Ktedonobacteria.</title>
        <authorList>
            <person name="Yabe S."/>
            <person name="Wang C.M."/>
            <person name="Zheng Y."/>
            <person name="Sakai Y."/>
            <person name="Cavaletti L."/>
            <person name="Monciardini P."/>
            <person name="Donadio S."/>
        </authorList>
    </citation>
    <scope>NUCLEOTIDE SEQUENCE</scope>
    <source>
        <strain evidence="1">SOSP1-1</strain>
    </source>
</reference>
<dbReference type="AlphaFoldDB" id="A0A8J3HWF2"/>
<organism evidence="1 2">
    <name type="scientific">Ktedonospora formicarum</name>
    <dbReference type="NCBI Taxonomy" id="2778364"/>
    <lineage>
        <taxon>Bacteria</taxon>
        <taxon>Bacillati</taxon>
        <taxon>Chloroflexota</taxon>
        <taxon>Ktedonobacteria</taxon>
        <taxon>Ktedonobacterales</taxon>
        <taxon>Ktedonobacteraceae</taxon>
        <taxon>Ktedonospora</taxon>
    </lineage>
</organism>